<dbReference type="GO" id="GO:0006508">
    <property type="term" value="P:proteolysis"/>
    <property type="evidence" value="ECO:0007669"/>
    <property type="project" value="UniProtKB-KW"/>
</dbReference>
<evidence type="ECO:0000256" key="1">
    <source>
        <dbReference type="SAM" id="Phobius"/>
    </source>
</evidence>
<keyword evidence="1" id="KW-1133">Transmembrane helix</keyword>
<reference evidence="4 6" key="2">
    <citation type="submission" date="2018-06" db="EMBL/GenBank/DDBJ databases">
        <authorList>
            <consortium name="Pathogen Informatics"/>
            <person name="Doyle S."/>
        </authorList>
    </citation>
    <scope>NUCLEOTIDE SEQUENCE [LARGE SCALE GENOMIC DNA]</scope>
    <source>
        <strain evidence="4 6">NCTC12239</strain>
    </source>
</reference>
<gene>
    <name evidence="3" type="ORF">Lmor_1108</name>
    <name evidence="4" type="ORF">NCTC12239_01730</name>
</gene>
<organism evidence="4 6">
    <name type="scientific">Legionella moravica</name>
    <dbReference type="NCBI Taxonomy" id="39962"/>
    <lineage>
        <taxon>Bacteria</taxon>
        <taxon>Pseudomonadati</taxon>
        <taxon>Pseudomonadota</taxon>
        <taxon>Gammaproteobacteria</taxon>
        <taxon>Legionellales</taxon>
        <taxon>Legionellaceae</taxon>
        <taxon>Legionella</taxon>
    </lineage>
</organism>
<dbReference type="EMBL" id="LNYN01000014">
    <property type="protein sequence ID" value="KTD35661.1"/>
    <property type="molecule type" value="Genomic_DNA"/>
</dbReference>
<feature type="transmembrane region" description="Helical" evidence="1">
    <location>
        <begin position="191"/>
        <end position="218"/>
    </location>
</feature>
<dbReference type="OrthoDB" id="158986at2"/>
<dbReference type="GO" id="GO:0004175">
    <property type="term" value="F:endopeptidase activity"/>
    <property type="evidence" value="ECO:0007669"/>
    <property type="project" value="UniProtKB-ARBA"/>
</dbReference>
<evidence type="ECO:0000313" key="6">
    <source>
        <dbReference type="Proteomes" id="UP000254040"/>
    </source>
</evidence>
<reference evidence="3 5" key="1">
    <citation type="submission" date="2015-11" db="EMBL/GenBank/DDBJ databases">
        <title>Genomic analysis of 38 Legionella species identifies large and diverse effector repertoires.</title>
        <authorList>
            <person name="Burstein D."/>
            <person name="Amaro F."/>
            <person name="Zusman T."/>
            <person name="Lifshitz Z."/>
            <person name="Cohen O."/>
            <person name="Gilbert J.A."/>
            <person name="Pupko T."/>
            <person name="Shuman H.A."/>
            <person name="Segal G."/>
        </authorList>
    </citation>
    <scope>NUCLEOTIDE SEQUENCE [LARGE SCALE GENOMIC DNA]</scope>
    <source>
        <strain evidence="3 5">ATCC 43877</strain>
    </source>
</reference>
<keyword evidence="4" id="KW-0645">Protease</keyword>
<protein>
    <submittedName>
        <fullName evidence="4">CAAX amino terminal protease self- immunity</fullName>
    </submittedName>
    <submittedName>
        <fullName evidence="3">CAAX amino terminal protease self-immunity</fullName>
    </submittedName>
</protein>
<proteinExistence type="predicted"/>
<name>A0A378K4J7_9GAMM</name>
<feature type="transmembrane region" description="Helical" evidence="1">
    <location>
        <begin position="58"/>
        <end position="87"/>
    </location>
</feature>
<dbReference type="AlphaFoldDB" id="A0A378K4J7"/>
<dbReference type="STRING" id="39962.Lmor_1108"/>
<keyword evidence="4" id="KW-0378">Hydrolase</keyword>
<feature type="transmembrane region" description="Helical" evidence="1">
    <location>
        <begin position="161"/>
        <end position="179"/>
    </location>
</feature>
<keyword evidence="1" id="KW-0812">Transmembrane</keyword>
<keyword evidence="5" id="KW-1185">Reference proteome</keyword>
<feature type="domain" description="CAAX prenyl protease 2/Lysostaphin resistance protein A-like" evidence="2">
    <location>
        <begin position="116"/>
        <end position="221"/>
    </location>
</feature>
<accession>A0A378K4J7</accession>
<dbReference type="Pfam" id="PF02517">
    <property type="entry name" value="Rce1-like"/>
    <property type="match status" value="1"/>
</dbReference>
<dbReference type="InterPro" id="IPR003675">
    <property type="entry name" value="Rce1/LyrA-like_dom"/>
</dbReference>
<evidence type="ECO:0000313" key="3">
    <source>
        <dbReference type="EMBL" id="KTD35661.1"/>
    </source>
</evidence>
<dbReference type="EMBL" id="UGOG01000001">
    <property type="protein sequence ID" value="STX62791.1"/>
    <property type="molecule type" value="Genomic_DNA"/>
</dbReference>
<evidence type="ECO:0000259" key="2">
    <source>
        <dbReference type="Pfam" id="PF02517"/>
    </source>
</evidence>
<dbReference type="Proteomes" id="UP000254040">
    <property type="component" value="Unassembled WGS sequence"/>
</dbReference>
<evidence type="ECO:0000313" key="5">
    <source>
        <dbReference type="Proteomes" id="UP000054985"/>
    </source>
</evidence>
<dbReference type="GO" id="GO:0080120">
    <property type="term" value="P:CAAX-box protein maturation"/>
    <property type="evidence" value="ECO:0007669"/>
    <property type="project" value="UniProtKB-ARBA"/>
</dbReference>
<sequence length="257" mass="27117">MKKPTSPLGKLSIFSSESLQNTKLNTNVAAPSLTAVATNLGVSSITSMASIEPISLSVYLGCIILGIACLPGFTSGLLLGSLCTLAVGSLSQIMQFIDPLYVRNSHYYRYVLDNPLTVTITAPLIEELIFRGLLLTVALIAVTTLFPITTTIMMWETGISLAAAIAISAVAMVFGLVHLGNEHEGAYRQAFIATLSGIAFGVMALQFGLGTAIGAHVINNSISYTIAYLSDLGFLKPSLGLSVQSEESDTSELNFAM</sequence>
<keyword evidence="1" id="KW-0472">Membrane</keyword>
<dbReference type="Proteomes" id="UP000054985">
    <property type="component" value="Unassembled WGS sequence"/>
</dbReference>
<evidence type="ECO:0000313" key="4">
    <source>
        <dbReference type="EMBL" id="STX62791.1"/>
    </source>
</evidence>
<feature type="transmembrane region" description="Helical" evidence="1">
    <location>
        <begin position="132"/>
        <end position="155"/>
    </location>
</feature>